<reference evidence="1" key="1">
    <citation type="journal article" date="2014" name="Int. J. Syst. Evol. Microbiol.">
        <title>Complete genome sequence of Corynebacterium casei LMG S-19264T (=DSM 44701T), isolated from a smear-ripened cheese.</title>
        <authorList>
            <consortium name="US DOE Joint Genome Institute (JGI-PGF)"/>
            <person name="Walter F."/>
            <person name="Albersmeier A."/>
            <person name="Kalinowski J."/>
            <person name="Ruckert C."/>
        </authorList>
    </citation>
    <scope>NUCLEOTIDE SEQUENCE</scope>
    <source>
        <strain evidence="1">KCTC 22169</strain>
    </source>
</reference>
<reference evidence="1" key="2">
    <citation type="submission" date="2020-09" db="EMBL/GenBank/DDBJ databases">
        <authorList>
            <person name="Sun Q."/>
            <person name="Kim S."/>
        </authorList>
    </citation>
    <scope>NUCLEOTIDE SEQUENCE</scope>
    <source>
        <strain evidence="1">KCTC 22169</strain>
    </source>
</reference>
<accession>A0A918NJ28</accession>
<dbReference type="EMBL" id="BMXR01000014">
    <property type="protein sequence ID" value="GGX71300.1"/>
    <property type="molecule type" value="Genomic_DNA"/>
</dbReference>
<comment type="caution">
    <text evidence="1">The sequence shown here is derived from an EMBL/GenBank/DDBJ whole genome shotgun (WGS) entry which is preliminary data.</text>
</comment>
<organism evidence="1 2">
    <name type="scientific">Saccharospirillum salsuginis</name>
    <dbReference type="NCBI Taxonomy" id="418750"/>
    <lineage>
        <taxon>Bacteria</taxon>
        <taxon>Pseudomonadati</taxon>
        <taxon>Pseudomonadota</taxon>
        <taxon>Gammaproteobacteria</taxon>
        <taxon>Oceanospirillales</taxon>
        <taxon>Saccharospirillaceae</taxon>
        <taxon>Saccharospirillum</taxon>
    </lineage>
</organism>
<protein>
    <submittedName>
        <fullName evidence="1">Uncharacterized protein</fullName>
    </submittedName>
</protein>
<evidence type="ECO:0000313" key="2">
    <source>
        <dbReference type="Proteomes" id="UP000626148"/>
    </source>
</evidence>
<proteinExistence type="predicted"/>
<evidence type="ECO:0000313" key="1">
    <source>
        <dbReference type="EMBL" id="GGX71300.1"/>
    </source>
</evidence>
<dbReference type="AlphaFoldDB" id="A0A918NJ28"/>
<dbReference type="RefSeq" id="WP_189612752.1">
    <property type="nucleotide sequence ID" value="NZ_BMXR01000014.1"/>
</dbReference>
<name>A0A918NJ28_9GAMM</name>
<keyword evidence="2" id="KW-1185">Reference proteome</keyword>
<dbReference type="Proteomes" id="UP000626148">
    <property type="component" value="Unassembled WGS sequence"/>
</dbReference>
<gene>
    <name evidence="1" type="ORF">GCM10007392_43480</name>
</gene>
<sequence length="184" mass="20686">MTTLFSHFLAQVLGCASTENVHNLVRTRLVFTPDHGLSNDAIDDFILNGTEDEAMLIFWSNTLSIDLDLLRDAASMARRSRAAQSKRLPELQLNWTGRTANLEPERLIQVTVRLDLEDHPLRERFERAGPGVLERTTGYTLADLNRPGAMDQVVSVANAHWHEVEQLTGLPAERIHIELEALPV</sequence>